<dbReference type="EMBL" id="BAAAGX010000033">
    <property type="protein sequence ID" value="GAA0275805.1"/>
    <property type="molecule type" value="Genomic_DNA"/>
</dbReference>
<proteinExistence type="predicted"/>
<evidence type="ECO:0008006" key="3">
    <source>
        <dbReference type="Google" id="ProtNLM"/>
    </source>
</evidence>
<dbReference type="InterPro" id="IPR025335">
    <property type="entry name" value="DUF4241"/>
</dbReference>
<gene>
    <name evidence="1" type="ORF">GCM10009539_74500</name>
</gene>
<keyword evidence="2" id="KW-1185">Reference proteome</keyword>
<reference evidence="2" key="1">
    <citation type="journal article" date="2019" name="Int. J. Syst. Evol. Microbiol.">
        <title>The Global Catalogue of Microorganisms (GCM) 10K type strain sequencing project: providing services to taxonomists for standard genome sequencing and annotation.</title>
        <authorList>
            <consortium name="The Broad Institute Genomics Platform"/>
            <consortium name="The Broad Institute Genome Sequencing Center for Infectious Disease"/>
            <person name="Wu L."/>
            <person name="Ma J."/>
        </authorList>
    </citation>
    <scope>NUCLEOTIDE SEQUENCE [LARGE SCALE GENOMIC DNA]</scope>
    <source>
        <strain evidence="2">JCM 10425</strain>
    </source>
</reference>
<organism evidence="1 2">
    <name type="scientific">Cryptosporangium japonicum</name>
    <dbReference type="NCBI Taxonomy" id="80872"/>
    <lineage>
        <taxon>Bacteria</taxon>
        <taxon>Bacillati</taxon>
        <taxon>Actinomycetota</taxon>
        <taxon>Actinomycetes</taxon>
        <taxon>Cryptosporangiales</taxon>
        <taxon>Cryptosporangiaceae</taxon>
        <taxon>Cryptosporangium</taxon>
    </lineage>
</organism>
<name>A0ABP3EU80_9ACTN</name>
<accession>A0ABP3EU80</accession>
<dbReference type="RefSeq" id="WP_344653639.1">
    <property type="nucleotide sequence ID" value="NZ_BAAAGX010000033.1"/>
</dbReference>
<evidence type="ECO:0000313" key="2">
    <source>
        <dbReference type="Proteomes" id="UP001500967"/>
    </source>
</evidence>
<protein>
    <recommendedName>
        <fullName evidence="3">DUF4241 domain-containing protein</fullName>
    </recommendedName>
</protein>
<sequence>MVTTPDFDRALRGADVVSAGLLSLPTGRLVAAEPPGLRARDEVAAGAFVETVPPGDYTVEVLHDDGVVTAARVVVRPGPVSEWRPALTGDSHPDWTHVYFPVDGGTGSFGSVEVFETLTDPENAELMIADFSFDHDEPSMSYTDEKTGVNVIGFPLGGDGRYGTYVGYTANGEVACFLTDYGIS</sequence>
<evidence type="ECO:0000313" key="1">
    <source>
        <dbReference type="EMBL" id="GAA0275805.1"/>
    </source>
</evidence>
<comment type="caution">
    <text evidence="1">The sequence shown here is derived from an EMBL/GenBank/DDBJ whole genome shotgun (WGS) entry which is preliminary data.</text>
</comment>
<dbReference type="Proteomes" id="UP001500967">
    <property type="component" value="Unassembled WGS sequence"/>
</dbReference>
<dbReference type="Pfam" id="PF14025">
    <property type="entry name" value="DUF4241"/>
    <property type="match status" value="1"/>
</dbReference>